<keyword evidence="4" id="KW-1185">Reference proteome</keyword>
<sequence length="307" mass="34628">MAEKEEFPNTESPNSWGFNSKNSSINNNNTTKASKVSVGNLNPNQEAWLREQGLVVKVLPRHQESLFRAIAESLFLTQVNHEKVKQQVIKYLGDMQSVMEQKVRLAYAREMASKPCRQLERDIYEFGTAIGKVPATPWHAYMYRLSNGSNVAGPIEIGAISALYKCNIWVYKSIPSTPLVFGRYDSEGSKTIKLLNFYGSNHYDLLVPYSSIKSAAVCQSVVYEMLYEKVFGLQNTLAASAAALGKCNNKLPRVEEEDKMKQNSSLEFDRFEPDAMNHIKHNLLPFPLKIAKGIDPSSYRDTELDSK</sequence>
<feature type="region of interest" description="Disordered" evidence="1">
    <location>
        <begin position="1"/>
        <end position="38"/>
    </location>
</feature>
<evidence type="ECO:0000313" key="4">
    <source>
        <dbReference type="Proteomes" id="UP000708208"/>
    </source>
</evidence>
<evidence type="ECO:0000259" key="2">
    <source>
        <dbReference type="PROSITE" id="PS50802"/>
    </source>
</evidence>
<accession>A0A8J2JYH3</accession>
<evidence type="ECO:0000256" key="1">
    <source>
        <dbReference type="SAM" id="MobiDB-lite"/>
    </source>
</evidence>
<feature type="compositionally biased region" description="Polar residues" evidence="1">
    <location>
        <begin position="9"/>
        <end position="18"/>
    </location>
</feature>
<proteinExistence type="predicted"/>
<dbReference type="AlphaFoldDB" id="A0A8J2JYH3"/>
<dbReference type="OrthoDB" id="10017659at2759"/>
<reference evidence="3" key="1">
    <citation type="submission" date="2021-06" db="EMBL/GenBank/DDBJ databases">
        <authorList>
            <person name="Hodson N. C."/>
            <person name="Mongue J. A."/>
            <person name="Jaron S. K."/>
        </authorList>
    </citation>
    <scope>NUCLEOTIDE SEQUENCE</scope>
</reference>
<feature type="domain" description="OTU" evidence="2">
    <location>
        <begin position="54"/>
        <end position="209"/>
    </location>
</feature>
<dbReference type="EMBL" id="CAJVCH010176106">
    <property type="protein sequence ID" value="CAG7729270.1"/>
    <property type="molecule type" value="Genomic_DNA"/>
</dbReference>
<comment type="caution">
    <text evidence="3">The sequence shown here is derived from an EMBL/GenBank/DDBJ whole genome shotgun (WGS) entry which is preliminary data.</text>
</comment>
<organism evidence="3 4">
    <name type="scientific">Allacma fusca</name>
    <dbReference type="NCBI Taxonomy" id="39272"/>
    <lineage>
        <taxon>Eukaryota</taxon>
        <taxon>Metazoa</taxon>
        <taxon>Ecdysozoa</taxon>
        <taxon>Arthropoda</taxon>
        <taxon>Hexapoda</taxon>
        <taxon>Collembola</taxon>
        <taxon>Symphypleona</taxon>
        <taxon>Sminthuridae</taxon>
        <taxon>Allacma</taxon>
    </lineage>
</organism>
<dbReference type="PROSITE" id="PS50802">
    <property type="entry name" value="OTU"/>
    <property type="match status" value="1"/>
</dbReference>
<gene>
    <name evidence="3" type="ORF">AFUS01_LOCUS18000</name>
</gene>
<evidence type="ECO:0000313" key="3">
    <source>
        <dbReference type="EMBL" id="CAG7729270.1"/>
    </source>
</evidence>
<dbReference type="InterPro" id="IPR003323">
    <property type="entry name" value="OTU_dom"/>
</dbReference>
<name>A0A8J2JYH3_9HEXA</name>
<dbReference type="Proteomes" id="UP000708208">
    <property type="component" value="Unassembled WGS sequence"/>
</dbReference>
<protein>
    <recommendedName>
        <fullName evidence="2">OTU domain-containing protein</fullName>
    </recommendedName>
</protein>
<feature type="compositionally biased region" description="Low complexity" evidence="1">
    <location>
        <begin position="19"/>
        <end position="35"/>
    </location>
</feature>